<keyword evidence="2" id="KW-1185">Reference proteome</keyword>
<evidence type="ECO:0000313" key="1">
    <source>
        <dbReference type="EMBL" id="QNN45837.1"/>
    </source>
</evidence>
<dbReference type="RefSeq" id="WP_187569604.1">
    <property type="nucleotide sequence ID" value="NZ_CP060711.1"/>
</dbReference>
<reference evidence="1 2" key="1">
    <citation type="submission" date="2020-08" db="EMBL/GenBank/DDBJ databases">
        <title>Genome sequence of Thermomonas brevis KACC 16975T.</title>
        <authorList>
            <person name="Hyun D.-W."/>
            <person name="Bae J.-W."/>
        </authorList>
    </citation>
    <scope>NUCLEOTIDE SEQUENCE [LARGE SCALE GENOMIC DNA]</scope>
    <source>
        <strain evidence="1 2">KACC 16975</strain>
    </source>
</reference>
<accession>A0A7G9QR62</accession>
<evidence type="ECO:0000313" key="2">
    <source>
        <dbReference type="Proteomes" id="UP000515977"/>
    </source>
</evidence>
<proteinExistence type="predicted"/>
<dbReference type="Proteomes" id="UP000515977">
    <property type="component" value="Chromosome"/>
</dbReference>
<sequence>MDAFAKAFVAFALLVGCPWGYSVYKRHPVEAFCRGLPAAATRERVIADAEAAGLWINPLGRQAPSLWIYNQRAPWWRYACVIEFDARHGISAKVMAAD</sequence>
<gene>
    <name evidence="1" type="ORF">H9L17_11620</name>
</gene>
<dbReference type="AlphaFoldDB" id="A0A7G9QR62"/>
<organism evidence="1 2">
    <name type="scientific">Thermomonas brevis</name>
    <dbReference type="NCBI Taxonomy" id="215691"/>
    <lineage>
        <taxon>Bacteria</taxon>
        <taxon>Pseudomonadati</taxon>
        <taxon>Pseudomonadota</taxon>
        <taxon>Gammaproteobacteria</taxon>
        <taxon>Lysobacterales</taxon>
        <taxon>Lysobacteraceae</taxon>
        <taxon>Thermomonas</taxon>
    </lineage>
</organism>
<dbReference type="PROSITE" id="PS51257">
    <property type="entry name" value="PROKAR_LIPOPROTEIN"/>
    <property type="match status" value="1"/>
</dbReference>
<protein>
    <submittedName>
        <fullName evidence="1">Uncharacterized protein</fullName>
    </submittedName>
</protein>
<dbReference type="KEGG" id="tbv:H9L17_11620"/>
<dbReference type="EMBL" id="CP060711">
    <property type="protein sequence ID" value="QNN45837.1"/>
    <property type="molecule type" value="Genomic_DNA"/>
</dbReference>
<name>A0A7G9QR62_9GAMM</name>